<feature type="compositionally biased region" description="Polar residues" evidence="3">
    <location>
        <begin position="415"/>
        <end position="425"/>
    </location>
</feature>
<feature type="compositionally biased region" description="Low complexity" evidence="3">
    <location>
        <begin position="465"/>
        <end position="480"/>
    </location>
</feature>
<evidence type="ECO:0000313" key="4">
    <source>
        <dbReference type="EMBL" id="KDP29354.1"/>
    </source>
</evidence>
<evidence type="ECO:0000256" key="3">
    <source>
        <dbReference type="SAM" id="MobiDB-lite"/>
    </source>
</evidence>
<feature type="region of interest" description="Disordered" evidence="3">
    <location>
        <begin position="25"/>
        <end position="70"/>
    </location>
</feature>
<keyword evidence="1 2" id="KW-0175">Coiled coil</keyword>
<feature type="coiled-coil region" evidence="2">
    <location>
        <begin position="265"/>
        <end position="346"/>
    </location>
</feature>
<evidence type="ECO:0000313" key="5">
    <source>
        <dbReference type="Proteomes" id="UP000027138"/>
    </source>
</evidence>
<dbReference type="STRING" id="180498.A0A067KC04"/>
<feature type="compositionally biased region" description="Basic and acidic residues" evidence="3">
    <location>
        <begin position="41"/>
        <end position="64"/>
    </location>
</feature>
<feature type="region of interest" description="Disordered" evidence="3">
    <location>
        <begin position="585"/>
        <end position="715"/>
    </location>
</feature>
<reference evidence="4 5" key="1">
    <citation type="journal article" date="2014" name="PLoS ONE">
        <title>Global Analysis of Gene Expression Profiles in Physic Nut (Jatropha curcas L.) Seedlings Exposed to Salt Stress.</title>
        <authorList>
            <person name="Zhang L."/>
            <person name="Zhang C."/>
            <person name="Wu P."/>
            <person name="Chen Y."/>
            <person name="Li M."/>
            <person name="Jiang H."/>
            <person name="Wu G."/>
        </authorList>
    </citation>
    <scope>NUCLEOTIDE SEQUENCE [LARGE SCALE GENOMIC DNA]</scope>
    <source>
        <strain evidence="5">cv. GZQX0401</strain>
        <tissue evidence="4">Young leaves</tissue>
    </source>
</reference>
<dbReference type="PANTHER" id="PTHR31342:SF7">
    <property type="entry name" value="PROTEIN CHUP1, CHLOROPLASTIC"/>
    <property type="match status" value="1"/>
</dbReference>
<organism evidence="4 5">
    <name type="scientific">Jatropha curcas</name>
    <name type="common">Barbados nut</name>
    <dbReference type="NCBI Taxonomy" id="180498"/>
    <lineage>
        <taxon>Eukaryota</taxon>
        <taxon>Viridiplantae</taxon>
        <taxon>Streptophyta</taxon>
        <taxon>Embryophyta</taxon>
        <taxon>Tracheophyta</taxon>
        <taxon>Spermatophyta</taxon>
        <taxon>Magnoliopsida</taxon>
        <taxon>eudicotyledons</taxon>
        <taxon>Gunneridae</taxon>
        <taxon>Pentapetalae</taxon>
        <taxon>rosids</taxon>
        <taxon>fabids</taxon>
        <taxon>Malpighiales</taxon>
        <taxon>Euphorbiaceae</taxon>
        <taxon>Crotonoideae</taxon>
        <taxon>Jatropheae</taxon>
        <taxon>Jatropha</taxon>
    </lineage>
</organism>
<feature type="coiled-coil region" evidence="2">
    <location>
        <begin position="123"/>
        <end position="236"/>
    </location>
</feature>
<protein>
    <recommendedName>
        <fullName evidence="6">Protein CHUP1, chloroplastic</fullName>
    </recommendedName>
</protein>
<evidence type="ECO:0000256" key="2">
    <source>
        <dbReference type="SAM" id="Coils"/>
    </source>
</evidence>
<keyword evidence="5" id="KW-1185">Reference proteome</keyword>
<gene>
    <name evidence="4" type="ORF">JCGZ_18275</name>
</gene>
<feature type="region of interest" description="Disordered" evidence="3">
    <location>
        <begin position="462"/>
        <end position="486"/>
    </location>
</feature>
<evidence type="ECO:0000256" key="1">
    <source>
        <dbReference type="ARBA" id="ARBA00023054"/>
    </source>
</evidence>
<name>A0A067KC04_JATCU</name>
<dbReference type="InterPro" id="IPR040265">
    <property type="entry name" value="CHUP1/IPGA1-like"/>
</dbReference>
<dbReference type="GO" id="GO:0009707">
    <property type="term" value="C:chloroplast outer membrane"/>
    <property type="evidence" value="ECO:0007669"/>
    <property type="project" value="TreeGrafter"/>
</dbReference>
<proteinExistence type="predicted"/>
<feature type="compositionally biased region" description="Polar residues" evidence="3">
    <location>
        <begin position="623"/>
        <end position="639"/>
    </location>
</feature>
<dbReference type="Proteomes" id="UP000027138">
    <property type="component" value="Unassembled WGS sequence"/>
</dbReference>
<dbReference type="KEGG" id="jcu:105641971"/>
<dbReference type="PANTHER" id="PTHR31342">
    <property type="entry name" value="PROTEIN CHUP1, CHLOROPLASTIC"/>
    <property type="match status" value="1"/>
</dbReference>
<feature type="region of interest" description="Disordered" evidence="3">
    <location>
        <begin position="405"/>
        <end position="434"/>
    </location>
</feature>
<evidence type="ECO:0008006" key="6">
    <source>
        <dbReference type="Google" id="ProtNLM"/>
    </source>
</evidence>
<dbReference type="GO" id="GO:0009902">
    <property type="term" value="P:chloroplast relocation"/>
    <property type="evidence" value="ECO:0007669"/>
    <property type="project" value="TreeGrafter"/>
</dbReference>
<feature type="compositionally biased region" description="Basic and acidic residues" evidence="3">
    <location>
        <begin position="594"/>
        <end position="603"/>
    </location>
</feature>
<dbReference type="OrthoDB" id="1917273at2759"/>
<dbReference type="AlphaFoldDB" id="A0A067KC04"/>
<accession>A0A067KC04</accession>
<feature type="compositionally biased region" description="Pro residues" evidence="3">
    <location>
        <begin position="675"/>
        <end position="704"/>
    </location>
</feature>
<dbReference type="EMBL" id="KK914751">
    <property type="protein sequence ID" value="KDP29354.1"/>
    <property type="molecule type" value="Genomic_DNA"/>
</dbReference>
<sequence>MIVRVGFLVAASIAAYSVKQLNIRSSTRQVKPSENGEASAEDNRIKGKDKEHFTYSDDRLKNKDGEEEEEEEEVKLISSVFNQSRGIAPDTEDEDLLPEFEDLLSGEIEYPLPGDKIDKTEKAKIYESEMASNASELERLRNLVKELEEREVKLEGELLEYYGLKEQESDITELQRQLKIKTVEIDMLNITINSLQAERKKLQEEIAQGASAKKELEVARNKLKELQRQIQLDANQTKGQLLLLKQQVSGLQSKEEEAIKKDLELEKKLKAVKELEVEVVELRRKNKELQIEKRELTVKLDAAQANIVALSNMTENEMVAKAREEVNNLKHANEDLSKQVEGLQMNRFSEVEELVYLRWVNACLRYELRNYQVPPGKISARDLNKNLSPKSQERAKQLMLDYAGSERGQGDTDLESNFSHPSSPGSEEFDNASIDSSASRYSSLSKKTSLIQKLKKWGKSKDDLSALSSPSRSFSGGSPRNLRPRGPLEALMLRNAGETVAITSFGKAEQDIPDSPETPSNLPHIRTQVSAGGSLNSVASSFQLMSKSVEGVLDEKYPAYKDRHKLALEREKQIKEKAEQARVARFGDNSNFDSRAKGGRDKSVSLPSQLAQIKEKPVVYGDSNDQSNDAKTVDSQTISKMKLAEFEKRPPRQPRPPPKPSGVAPVGANTTPSSGVPPPPPPPGAPLPPPPLGGPPRPPPPPGSLPRGAGSGDKVHRAPELVEFYQTLMKREAKKDTPSLISSTSNASDARSNMIGEIENRSSFLLAVKADVETQGDFVQSLATEVRAASFTNIDDLVAFVNWLDEELSFLVDERAVLKHFDWPESKADALREAAFEYQDLVKLQKQVSSFVDDPSLSWEAALKKMYKLLEKVENSVYALLRTRDMAVSRYREFGIPVDWLLDSGVVGKIKLSSVQLAKKYMKRVASELDAMSGPEKEPQREFLLLQGVRFAFRVHQFAGGFDAESMKTFEDLRSRVHAATGEDNKLEGS</sequence>